<dbReference type="SUPFAM" id="SSF47384">
    <property type="entry name" value="Homodimeric domain of signal transducing histidine kinase"/>
    <property type="match status" value="1"/>
</dbReference>
<dbReference type="PANTHER" id="PTHR45453:SF1">
    <property type="entry name" value="PHOSPHATE REGULON SENSOR PROTEIN PHOR"/>
    <property type="match status" value="1"/>
</dbReference>
<dbReference type="CDD" id="cd00075">
    <property type="entry name" value="HATPase"/>
    <property type="match status" value="1"/>
</dbReference>
<dbReference type="GO" id="GO:0016036">
    <property type="term" value="P:cellular response to phosphate starvation"/>
    <property type="evidence" value="ECO:0007669"/>
    <property type="project" value="TreeGrafter"/>
</dbReference>
<dbReference type="SUPFAM" id="SSF158472">
    <property type="entry name" value="HAMP domain-like"/>
    <property type="match status" value="1"/>
</dbReference>
<keyword evidence="9" id="KW-0067">ATP-binding</keyword>
<dbReference type="GO" id="GO:0004721">
    <property type="term" value="F:phosphoprotein phosphatase activity"/>
    <property type="evidence" value="ECO:0007669"/>
    <property type="project" value="TreeGrafter"/>
</dbReference>
<evidence type="ECO:0000256" key="11">
    <source>
        <dbReference type="ARBA" id="ARBA00023136"/>
    </source>
</evidence>
<dbReference type="AlphaFoldDB" id="A0A4V3WEY7"/>
<evidence type="ECO:0000313" key="13">
    <source>
        <dbReference type="Proteomes" id="UP000310334"/>
    </source>
</evidence>
<dbReference type="GO" id="GO:0005886">
    <property type="term" value="C:plasma membrane"/>
    <property type="evidence" value="ECO:0007669"/>
    <property type="project" value="UniProtKB-SubCell"/>
</dbReference>
<dbReference type="InterPro" id="IPR003594">
    <property type="entry name" value="HATPase_dom"/>
</dbReference>
<dbReference type="GO" id="GO:0000155">
    <property type="term" value="F:phosphorelay sensor kinase activity"/>
    <property type="evidence" value="ECO:0007669"/>
    <property type="project" value="InterPro"/>
</dbReference>
<dbReference type="Proteomes" id="UP000310334">
    <property type="component" value="Unassembled WGS sequence"/>
</dbReference>
<evidence type="ECO:0000256" key="2">
    <source>
        <dbReference type="ARBA" id="ARBA00004651"/>
    </source>
</evidence>
<dbReference type="SMART" id="SM00388">
    <property type="entry name" value="HisKA"/>
    <property type="match status" value="1"/>
</dbReference>
<organism evidence="12 13">
    <name type="scientific">Metabacillus sediminilitoris</name>
    <dbReference type="NCBI Taxonomy" id="2567941"/>
    <lineage>
        <taxon>Bacteria</taxon>
        <taxon>Bacillati</taxon>
        <taxon>Bacillota</taxon>
        <taxon>Bacilli</taxon>
        <taxon>Bacillales</taxon>
        <taxon>Bacillaceae</taxon>
        <taxon>Metabacillus</taxon>
    </lineage>
</organism>
<comment type="subcellular location">
    <subcellularLocation>
        <location evidence="2">Cell membrane</location>
        <topology evidence="2">Multi-pass membrane protein</topology>
    </subcellularLocation>
</comment>
<keyword evidence="5" id="KW-0597">Phosphoprotein</keyword>
<dbReference type="GO" id="GO:0005524">
    <property type="term" value="F:ATP binding"/>
    <property type="evidence" value="ECO:0007669"/>
    <property type="project" value="UniProtKB-KW"/>
</dbReference>
<evidence type="ECO:0000256" key="5">
    <source>
        <dbReference type="ARBA" id="ARBA00022553"/>
    </source>
</evidence>
<dbReference type="FunFam" id="3.30.565.10:FF:000006">
    <property type="entry name" value="Sensor histidine kinase WalK"/>
    <property type="match status" value="1"/>
</dbReference>
<dbReference type="Gene3D" id="1.10.287.130">
    <property type="match status" value="1"/>
</dbReference>
<gene>
    <name evidence="12" type="ORF">E6W99_16880</name>
</gene>
<comment type="caution">
    <text evidence="12">The sequence shown here is derived from an EMBL/GenBank/DDBJ whole genome shotgun (WGS) entry which is preliminary data.</text>
</comment>
<dbReference type="Pfam" id="PF02518">
    <property type="entry name" value="HATPase_c"/>
    <property type="match status" value="1"/>
</dbReference>
<keyword evidence="4" id="KW-1003">Cell membrane</keyword>
<dbReference type="Gene3D" id="6.10.340.10">
    <property type="match status" value="1"/>
</dbReference>
<dbReference type="EC" id="2.7.13.3" evidence="3"/>
<keyword evidence="10" id="KW-0902">Two-component regulatory system</keyword>
<name>A0A4V3WEY7_9BACI</name>
<evidence type="ECO:0000256" key="4">
    <source>
        <dbReference type="ARBA" id="ARBA00022475"/>
    </source>
</evidence>
<dbReference type="InterPro" id="IPR005467">
    <property type="entry name" value="His_kinase_dom"/>
</dbReference>
<dbReference type="EMBL" id="SSNT01000012">
    <property type="protein sequence ID" value="THF78225.1"/>
    <property type="molecule type" value="Genomic_DNA"/>
</dbReference>
<dbReference type="InterPro" id="IPR036890">
    <property type="entry name" value="HATPase_C_sf"/>
</dbReference>
<proteinExistence type="predicted"/>
<dbReference type="OrthoDB" id="9813151at2"/>
<protein>
    <recommendedName>
        <fullName evidence="3">histidine kinase</fullName>
        <ecNumber evidence="3">2.7.13.3</ecNumber>
    </recommendedName>
</protein>
<dbReference type="RefSeq" id="WP_136355943.1">
    <property type="nucleotide sequence ID" value="NZ_CP046266.1"/>
</dbReference>
<dbReference type="InterPro" id="IPR036097">
    <property type="entry name" value="HisK_dim/P_sf"/>
</dbReference>
<evidence type="ECO:0000256" key="8">
    <source>
        <dbReference type="ARBA" id="ARBA00022777"/>
    </source>
</evidence>
<dbReference type="CDD" id="cd06225">
    <property type="entry name" value="HAMP"/>
    <property type="match status" value="1"/>
</dbReference>
<evidence type="ECO:0000313" key="12">
    <source>
        <dbReference type="EMBL" id="THF78225.1"/>
    </source>
</evidence>
<keyword evidence="8" id="KW-0418">Kinase</keyword>
<dbReference type="SUPFAM" id="SSF55874">
    <property type="entry name" value="ATPase domain of HSP90 chaperone/DNA topoisomerase II/histidine kinase"/>
    <property type="match status" value="1"/>
</dbReference>
<keyword evidence="11" id="KW-0472">Membrane</keyword>
<dbReference type="InterPro" id="IPR003661">
    <property type="entry name" value="HisK_dim/P_dom"/>
</dbReference>
<dbReference type="FunFam" id="1.10.287.130:FF:000001">
    <property type="entry name" value="Two-component sensor histidine kinase"/>
    <property type="match status" value="1"/>
</dbReference>
<keyword evidence="6" id="KW-0808">Transferase</keyword>
<dbReference type="PRINTS" id="PR00344">
    <property type="entry name" value="BCTRLSENSOR"/>
</dbReference>
<accession>A0A4V3WEY7</accession>
<evidence type="ECO:0000256" key="10">
    <source>
        <dbReference type="ARBA" id="ARBA00023012"/>
    </source>
</evidence>
<evidence type="ECO:0000256" key="7">
    <source>
        <dbReference type="ARBA" id="ARBA00022741"/>
    </source>
</evidence>
<dbReference type="InterPro" id="IPR004358">
    <property type="entry name" value="Sig_transdc_His_kin-like_C"/>
</dbReference>
<dbReference type="PROSITE" id="PS50885">
    <property type="entry name" value="HAMP"/>
    <property type="match status" value="1"/>
</dbReference>
<keyword evidence="7" id="KW-0547">Nucleotide-binding</keyword>
<keyword evidence="13" id="KW-1185">Reference proteome</keyword>
<evidence type="ECO:0000256" key="3">
    <source>
        <dbReference type="ARBA" id="ARBA00012438"/>
    </source>
</evidence>
<dbReference type="InterPro" id="IPR050351">
    <property type="entry name" value="BphY/WalK/GraS-like"/>
</dbReference>
<dbReference type="PROSITE" id="PS50109">
    <property type="entry name" value="HIS_KIN"/>
    <property type="match status" value="1"/>
</dbReference>
<evidence type="ECO:0000256" key="9">
    <source>
        <dbReference type="ARBA" id="ARBA00022840"/>
    </source>
</evidence>
<dbReference type="Pfam" id="PF00512">
    <property type="entry name" value="HisKA"/>
    <property type="match status" value="1"/>
</dbReference>
<dbReference type="SMART" id="SM00387">
    <property type="entry name" value="HATPase_c"/>
    <property type="match status" value="1"/>
</dbReference>
<reference evidence="12 13" key="1">
    <citation type="submission" date="2019-04" db="EMBL/GenBank/DDBJ databases">
        <title>Bacillus sediminilitoris sp. nov., isolated from a tidal flat sediment on the East China Sea.</title>
        <authorList>
            <person name="Wei Y."/>
            <person name="Mao H."/>
            <person name="Fang J."/>
        </authorList>
    </citation>
    <scope>NUCLEOTIDE SEQUENCE [LARGE SCALE GENOMIC DNA]</scope>
    <source>
        <strain evidence="12 13">DSL-17</strain>
    </source>
</reference>
<comment type="catalytic activity">
    <reaction evidence="1">
        <text>ATP + protein L-histidine = ADP + protein N-phospho-L-histidine.</text>
        <dbReference type="EC" id="2.7.13.3"/>
    </reaction>
</comment>
<dbReference type="Pfam" id="PF00672">
    <property type="entry name" value="HAMP"/>
    <property type="match status" value="1"/>
</dbReference>
<dbReference type="Gene3D" id="3.30.565.10">
    <property type="entry name" value="Histidine kinase-like ATPase, C-terminal domain"/>
    <property type="match status" value="1"/>
</dbReference>
<dbReference type="CDD" id="cd00082">
    <property type="entry name" value="HisKA"/>
    <property type="match status" value="1"/>
</dbReference>
<dbReference type="SMART" id="SM00304">
    <property type="entry name" value="HAMP"/>
    <property type="match status" value="1"/>
</dbReference>
<dbReference type="PANTHER" id="PTHR45453">
    <property type="entry name" value="PHOSPHATE REGULON SENSOR PROTEIN PHOR"/>
    <property type="match status" value="1"/>
</dbReference>
<dbReference type="InterPro" id="IPR003660">
    <property type="entry name" value="HAMP_dom"/>
</dbReference>
<evidence type="ECO:0000256" key="1">
    <source>
        <dbReference type="ARBA" id="ARBA00000085"/>
    </source>
</evidence>
<evidence type="ECO:0000256" key="6">
    <source>
        <dbReference type="ARBA" id="ARBA00022679"/>
    </source>
</evidence>
<sequence length="471" mass="53875">MKWNSIVFKLGATIFIILISVLLPLIYTIDRLFYKSYLSEAHYQINQLAAQYSNSLSSREDLDSLQAVANLTKTEICIIDREGKILFTSNDEAFHQDTQIERELVEEAYSKKDTQIEYHNTTNNLNYFVSGKPLYLSNQEDVGLLVFSNAKHIKKSVHDIELLLWVTMIGALCMALGFTYIASKKLASPLLQMEKVTRDVAKGKFYKKVTISSNDEVGSLATAINDLGQELERYRNRQTEFFANISHDLRTPISYIKGYIQVLQDELYKDEKEKDLYLSIILDEANQLNVLITDLFELSKIESGQLDLQLNWINVHELIESCLIKVALKAKEKEILLQKELDTNIPFIFSDGARLEQILMNLLENAIRYNKLNGHIKVKGVVEKKKVHLLIEDTGVGIPEEDLPYIFERFYKVDKSRSNRIGSTGLGLSIVKHLVLLLEGEIKVKSTLHKGTTFYIALPFNIREGIKDKVL</sequence>